<comment type="similarity">
    <text evidence="2">Belongs to the MotA family.</text>
</comment>
<keyword evidence="9" id="KW-0375">Hydrogen ion transport</keyword>
<keyword evidence="16" id="KW-0282">Flagellum</keyword>
<name>A0A8S8XER9_9PROT</name>
<dbReference type="Proteomes" id="UP000681075">
    <property type="component" value="Unassembled WGS sequence"/>
</dbReference>
<evidence type="ECO:0000256" key="5">
    <source>
        <dbReference type="ARBA" id="ARBA00022500"/>
    </source>
</evidence>
<dbReference type="InterPro" id="IPR000540">
    <property type="entry name" value="Flag_MotA_CS"/>
</dbReference>
<evidence type="ECO:0000256" key="2">
    <source>
        <dbReference type="ARBA" id="ARBA00008038"/>
    </source>
</evidence>
<keyword evidence="17" id="KW-1185">Reference proteome</keyword>
<dbReference type="Pfam" id="PF01618">
    <property type="entry name" value="MotA_ExbB"/>
    <property type="match status" value="1"/>
</dbReference>
<organism evidence="16 17">
    <name type="scientific">Roseiterribacter gracilis</name>
    <dbReference type="NCBI Taxonomy" id="2812848"/>
    <lineage>
        <taxon>Bacteria</taxon>
        <taxon>Pseudomonadati</taxon>
        <taxon>Pseudomonadota</taxon>
        <taxon>Alphaproteobacteria</taxon>
        <taxon>Rhodospirillales</taxon>
        <taxon>Roseiterribacteraceae</taxon>
        <taxon>Roseiterribacter</taxon>
    </lineage>
</organism>
<evidence type="ECO:0000259" key="14">
    <source>
        <dbReference type="Pfam" id="PF01618"/>
    </source>
</evidence>
<evidence type="ECO:0000256" key="12">
    <source>
        <dbReference type="ARBA" id="ARBA00023136"/>
    </source>
</evidence>
<keyword evidence="16" id="KW-0969">Cilium</keyword>
<evidence type="ECO:0000256" key="4">
    <source>
        <dbReference type="ARBA" id="ARBA00022475"/>
    </source>
</evidence>
<keyword evidence="7 13" id="KW-0812">Transmembrane</keyword>
<keyword evidence="10 13" id="KW-1133">Transmembrane helix</keyword>
<sequence>MIALIGVAVILVTVFGAYIASGGKMSIIIHALPFEMTMIMGAGIGAFLISNPMHVTKGALKDLKVALKGSHWTKQDFQDLLCLMFALIKLMRQKGAIAVEPHVDAPDKSEIFKRYPHILDDHFVLPFIADTMRMMTMNVNDPHQVEDAMEKQLKKHHAEILAPANALQTLADGTPALGIVAAVLGVIKTMASIDQPPPVLGLLIGGALVGTFLGVFLAYGLIGPFAARIKQAHQQDGQFYAVVRDALVAFLHGHSPQVSVEVARGNVPSHFQPSFQELEAALGQVPAGS</sequence>
<proteinExistence type="inferred from homology"/>
<evidence type="ECO:0000256" key="11">
    <source>
        <dbReference type="ARBA" id="ARBA00023065"/>
    </source>
</evidence>
<gene>
    <name evidence="16" type="primary">motA</name>
    <name evidence="16" type="ORF">TMPK1_27290</name>
</gene>
<dbReference type="Pfam" id="PF20560">
    <property type="entry name" value="MotA_N"/>
    <property type="match status" value="1"/>
</dbReference>
<dbReference type="RefSeq" id="WP_420243590.1">
    <property type="nucleotide sequence ID" value="NZ_BOPV01000001.1"/>
</dbReference>
<keyword evidence="12 13" id="KW-0472">Membrane</keyword>
<evidence type="ECO:0000256" key="13">
    <source>
        <dbReference type="SAM" id="Phobius"/>
    </source>
</evidence>
<accession>A0A8S8XER9</accession>
<dbReference type="EMBL" id="BOPV01000001">
    <property type="protein sequence ID" value="GIL40492.1"/>
    <property type="molecule type" value="Genomic_DNA"/>
</dbReference>
<keyword evidence="3" id="KW-0813">Transport</keyword>
<evidence type="ECO:0000256" key="3">
    <source>
        <dbReference type="ARBA" id="ARBA00022448"/>
    </source>
</evidence>
<dbReference type="PANTHER" id="PTHR30433:SF4">
    <property type="entry name" value="MOTILITY PROTEIN A"/>
    <property type="match status" value="1"/>
</dbReference>
<dbReference type="GO" id="GO:1902600">
    <property type="term" value="P:proton transmembrane transport"/>
    <property type="evidence" value="ECO:0007669"/>
    <property type="project" value="UniProtKB-KW"/>
</dbReference>
<comment type="caution">
    <text evidence="16">The sequence shown here is derived from an EMBL/GenBank/DDBJ whole genome shotgun (WGS) entry which is preliminary data.</text>
</comment>
<dbReference type="GO" id="GO:0006935">
    <property type="term" value="P:chemotaxis"/>
    <property type="evidence" value="ECO:0007669"/>
    <property type="project" value="UniProtKB-KW"/>
</dbReference>
<feature type="domain" description="Motility protein A N-terminal" evidence="15">
    <location>
        <begin position="4"/>
        <end position="95"/>
    </location>
</feature>
<keyword evidence="6" id="KW-0997">Cell inner membrane</keyword>
<evidence type="ECO:0000256" key="10">
    <source>
        <dbReference type="ARBA" id="ARBA00022989"/>
    </source>
</evidence>
<feature type="domain" description="MotA/TolQ/ExbB proton channel" evidence="14">
    <location>
        <begin position="127"/>
        <end position="233"/>
    </location>
</feature>
<dbReference type="InterPro" id="IPR046786">
    <property type="entry name" value="MotA_N"/>
</dbReference>
<evidence type="ECO:0000256" key="8">
    <source>
        <dbReference type="ARBA" id="ARBA00022779"/>
    </source>
</evidence>
<dbReference type="GO" id="GO:0005886">
    <property type="term" value="C:plasma membrane"/>
    <property type="evidence" value="ECO:0007669"/>
    <property type="project" value="UniProtKB-SubCell"/>
</dbReference>
<dbReference type="InterPro" id="IPR047055">
    <property type="entry name" value="MotA-like"/>
</dbReference>
<dbReference type="NCBIfam" id="TIGR03818">
    <property type="entry name" value="MotA1"/>
    <property type="match status" value="1"/>
</dbReference>
<evidence type="ECO:0000313" key="16">
    <source>
        <dbReference type="EMBL" id="GIL40492.1"/>
    </source>
</evidence>
<protein>
    <submittedName>
        <fullName evidence="16">Flagellar motor protein MotA</fullName>
    </submittedName>
</protein>
<keyword evidence="16" id="KW-0966">Cell projection</keyword>
<evidence type="ECO:0000256" key="9">
    <source>
        <dbReference type="ARBA" id="ARBA00022781"/>
    </source>
</evidence>
<feature type="transmembrane region" description="Helical" evidence="13">
    <location>
        <begin position="199"/>
        <end position="222"/>
    </location>
</feature>
<keyword evidence="4" id="KW-1003">Cell membrane</keyword>
<evidence type="ECO:0000259" key="15">
    <source>
        <dbReference type="Pfam" id="PF20560"/>
    </source>
</evidence>
<evidence type="ECO:0000256" key="6">
    <source>
        <dbReference type="ARBA" id="ARBA00022519"/>
    </source>
</evidence>
<feature type="transmembrane region" description="Helical" evidence="13">
    <location>
        <begin position="26"/>
        <end position="49"/>
    </location>
</feature>
<evidence type="ECO:0000313" key="17">
    <source>
        <dbReference type="Proteomes" id="UP000681075"/>
    </source>
</evidence>
<dbReference type="PANTHER" id="PTHR30433">
    <property type="entry name" value="CHEMOTAXIS PROTEIN MOTA"/>
    <property type="match status" value="1"/>
</dbReference>
<keyword evidence="8" id="KW-0283">Flagellar rotation</keyword>
<dbReference type="AlphaFoldDB" id="A0A8S8XER9"/>
<comment type="subcellular location">
    <subcellularLocation>
        <location evidence="1">Cell inner membrane</location>
        <topology evidence="1">Multi-pass membrane protein</topology>
    </subcellularLocation>
</comment>
<dbReference type="InterPro" id="IPR002898">
    <property type="entry name" value="MotA_ExbB_proton_chnl"/>
</dbReference>
<evidence type="ECO:0000256" key="1">
    <source>
        <dbReference type="ARBA" id="ARBA00004429"/>
    </source>
</evidence>
<keyword evidence="11" id="KW-0406">Ion transport</keyword>
<keyword evidence="5" id="KW-0145">Chemotaxis</keyword>
<evidence type="ECO:0000256" key="7">
    <source>
        <dbReference type="ARBA" id="ARBA00022692"/>
    </source>
</evidence>
<dbReference type="InterPro" id="IPR022522">
    <property type="entry name" value="Flagellar_motor_stator_MotA"/>
</dbReference>
<dbReference type="PROSITE" id="PS01307">
    <property type="entry name" value="MOTA"/>
    <property type="match status" value="1"/>
</dbReference>
<reference evidence="16" key="1">
    <citation type="submission" date="2021-02" db="EMBL/GenBank/DDBJ databases">
        <title>Genome sequence of Rhodospirillales sp. strain TMPK1 isolated from soil.</title>
        <authorList>
            <person name="Nakai R."/>
            <person name="Kusada H."/>
            <person name="Tamaki H."/>
        </authorList>
    </citation>
    <scope>NUCLEOTIDE SEQUENCE</scope>
    <source>
        <strain evidence="16">TMPK1</strain>
    </source>
</reference>
<dbReference type="GO" id="GO:0071978">
    <property type="term" value="P:bacterial-type flagellum-dependent swarming motility"/>
    <property type="evidence" value="ECO:0007669"/>
    <property type="project" value="InterPro"/>
</dbReference>